<name>A0ABR8KQT9_9SPHN</name>
<dbReference type="InterPro" id="IPR000847">
    <property type="entry name" value="LysR_HTH_N"/>
</dbReference>
<dbReference type="InterPro" id="IPR005119">
    <property type="entry name" value="LysR_subst-bd"/>
</dbReference>
<keyword evidence="3" id="KW-0238">DNA-binding</keyword>
<evidence type="ECO:0000313" key="7">
    <source>
        <dbReference type="Proteomes" id="UP000635384"/>
    </source>
</evidence>
<dbReference type="InterPro" id="IPR058163">
    <property type="entry name" value="LysR-type_TF_proteobact-type"/>
</dbReference>
<dbReference type="PROSITE" id="PS50931">
    <property type="entry name" value="HTH_LYSR"/>
    <property type="match status" value="1"/>
</dbReference>
<keyword evidence="2" id="KW-0805">Transcription regulation</keyword>
<evidence type="ECO:0000259" key="5">
    <source>
        <dbReference type="PROSITE" id="PS50931"/>
    </source>
</evidence>
<gene>
    <name evidence="6" type="ORF">IB285_06475</name>
</gene>
<dbReference type="SUPFAM" id="SSF53850">
    <property type="entry name" value="Periplasmic binding protein-like II"/>
    <property type="match status" value="1"/>
</dbReference>
<accession>A0ABR8KQT9</accession>
<dbReference type="InterPro" id="IPR036390">
    <property type="entry name" value="WH_DNA-bd_sf"/>
</dbReference>
<keyword evidence="7" id="KW-1185">Reference proteome</keyword>
<dbReference type="InterPro" id="IPR036388">
    <property type="entry name" value="WH-like_DNA-bd_sf"/>
</dbReference>
<dbReference type="Proteomes" id="UP000635384">
    <property type="component" value="Unassembled WGS sequence"/>
</dbReference>
<keyword evidence="4" id="KW-0804">Transcription</keyword>
<dbReference type="Gene3D" id="1.10.10.10">
    <property type="entry name" value="Winged helix-like DNA-binding domain superfamily/Winged helix DNA-binding domain"/>
    <property type="match status" value="1"/>
</dbReference>
<sequence>MNKFEEMRTFSAVADHGVNGASRALHIAPSAVSRRVKDLESRLGTQLFSRTGRSMTLTDDGERFLATAREIMEQLEEAEVRMRDAQGTLVGRLRVAAPLSFGMRYVVPALNQFLSKHPNLDLDLNLDDRRVDIVREGFDVAIRVGDLPSSSLRAKRLGTWPFVVAASPEFVSRHPPIRAPEDLNGAPGLLYAPKARPDVWIGRTDSGQMEQATLVPKLVSNNGDALRAASVDSLGVLCEPHFIIADELANGQLVQLLSQFDFGEVEAHALWPAQDYMPARLRALIDHMSASFADTDTR</sequence>
<evidence type="ECO:0000313" key="6">
    <source>
        <dbReference type="EMBL" id="MBD2841905.1"/>
    </source>
</evidence>
<dbReference type="Gene3D" id="3.40.190.290">
    <property type="match status" value="1"/>
</dbReference>
<dbReference type="RefSeq" id="WP_190787407.1">
    <property type="nucleotide sequence ID" value="NZ_JACXLC010000001.1"/>
</dbReference>
<proteinExistence type="inferred from homology"/>
<dbReference type="PRINTS" id="PR00039">
    <property type="entry name" value="HTHLYSR"/>
</dbReference>
<reference evidence="6 7" key="1">
    <citation type="submission" date="2020-09" db="EMBL/GenBank/DDBJ databases">
        <authorList>
            <person name="Yoon J.-W."/>
        </authorList>
    </citation>
    <scope>NUCLEOTIDE SEQUENCE [LARGE SCALE GENOMIC DNA]</scope>
    <source>
        <strain evidence="6 7">KMU-140</strain>
    </source>
</reference>
<feature type="domain" description="HTH lysR-type" evidence="5">
    <location>
        <begin position="1"/>
        <end position="58"/>
    </location>
</feature>
<dbReference type="SUPFAM" id="SSF46785">
    <property type="entry name" value="Winged helix' DNA-binding domain"/>
    <property type="match status" value="1"/>
</dbReference>
<comment type="similarity">
    <text evidence="1">Belongs to the LysR transcriptional regulatory family.</text>
</comment>
<dbReference type="Pfam" id="PF03466">
    <property type="entry name" value="LysR_substrate"/>
    <property type="match status" value="1"/>
</dbReference>
<organism evidence="6 7">
    <name type="scientific">Erythrobacter rubeus</name>
    <dbReference type="NCBI Taxonomy" id="2760803"/>
    <lineage>
        <taxon>Bacteria</taxon>
        <taxon>Pseudomonadati</taxon>
        <taxon>Pseudomonadota</taxon>
        <taxon>Alphaproteobacteria</taxon>
        <taxon>Sphingomonadales</taxon>
        <taxon>Erythrobacteraceae</taxon>
        <taxon>Erythrobacter/Porphyrobacter group</taxon>
        <taxon>Erythrobacter</taxon>
    </lineage>
</organism>
<evidence type="ECO:0000256" key="1">
    <source>
        <dbReference type="ARBA" id="ARBA00009437"/>
    </source>
</evidence>
<protein>
    <submittedName>
        <fullName evidence="6">LysR family transcriptional regulator</fullName>
    </submittedName>
</protein>
<dbReference type="CDD" id="cd08422">
    <property type="entry name" value="PBP2_CrgA_like"/>
    <property type="match status" value="1"/>
</dbReference>
<dbReference type="EMBL" id="JACXLC010000001">
    <property type="protein sequence ID" value="MBD2841905.1"/>
    <property type="molecule type" value="Genomic_DNA"/>
</dbReference>
<evidence type="ECO:0000256" key="2">
    <source>
        <dbReference type="ARBA" id="ARBA00023015"/>
    </source>
</evidence>
<dbReference type="Pfam" id="PF00126">
    <property type="entry name" value="HTH_1"/>
    <property type="match status" value="1"/>
</dbReference>
<evidence type="ECO:0000256" key="3">
    <source>
        <dbReference type="ARBA" id="ARBA00023125"/>
    </source>
</evidence>
<dbReference type="PANTHER" id="PTHR30537">
    <property type="entry name" value="HTH-TYPE TRANSCRIPTIONAL REGULATOR"/>
    <property type="match status" value="1"/>
</dbReference>
<comment type="caution">
    <text evidence="6">The sequence shown here is derived from an EMBL/GenBank/DDBJ whole genome shotgun (WGS) entry which is preliminary data.</text>
</comment>
<evidence type="ECO:0000256" key="4">
    <source>
        <dbReference type="ARBA" id="ARBA00023163"/>
    </source>
</evidence>
<dbReference type="PANTHER" id="PTHR30537:SF5">
    <property type="entry name" value="HTH-TYPE TRANSCRIPTIONAL ACTIVATOR TTDR-RELATED"/>
    <property type="match status" value="1"/>
</dbReference>